<evidence type="ECO:0000256" key="6">
    <source>
        <dbReference type="ARBA" id="ARBA00022801"/>
    </source>
</evidence>
<dbReference type="GO" id="GO:0051539">
    <property type="term" value="F:4 iron, 4 sulfur cluster binding"/>
    <property type="evidence" value="ECO:0007669"/>
    <property type="project" value="UniProtKB-KW"/>
</dbReference>
<keyword evidence="9" id="KW-0234">DNA repair</keyword>
<dbReference type="GO" id="GO:0097506">
    <property type="term" value="F:deaminated base DNA N-glycosylase activity"/>
    <property type="evidence" value="ECO:0007669"/>
    <property type="project" value="UniProtKB-ARBA"/>
</dbReference>
<name>A0A511B0H9_9PROT</name>
<comment type="caution">
    <text evidence="11">The sequence shown here is derived from an EMBL/GenBank/DDBJ whole genome shotgun (WGS) entry which is preliminary data.</text>
</comment>
<dbReference type="InterPro" id="IPR005122">
    <property type="entry name" value="Uracil-DNA_glycosylase-like"/>
</dbReference>
<keyword evidence="12" id="KW-1185">Reference proteome</keyword>
<keyword evidence="5" id="KW-0227">DNA damage</keyword>
<dbReference type="NCBIfam" id="TIGR03915">
    <property type="entry name" value="SAM_7_link_chp"/>
    <property type="match status" value="1"/>
</dbReference>
<dbReference type="NCBIfam" id="TIGR03914">
    <property type="entry name" value="UDG_fam_dom"/>
    <property type="match status" value="1"/>
</dbReference>
<evidence type="ECO:0000256" key="8">
    <source>
        <dbReference type="ARBA" id="ARBA00023014"/>
    </source>
</evidence>
<organism evidence="11 12">
    <name type="scientific">Gluconobacter wancherniae NBRC 103581</name>
    <dbReference type="NCBI Taxonomy" id="656744"/>
    <lineage>
        <taxon>Bacteria</taxon>
        <taxon>Pseudomonadati</taxon>
        <taxon>Pseudomonadota</taxon>
        <taxon>Alphaproteobacteria</taxon>
        <taxon>Acetobacterales</taxon>
        <taxon>Acetobacteraceae</taxon>
        <taxon>Gluconobacter</taxon>
    </lineage>
</organism>
<dbReference type="Gene3D" id="3.40.470.10">
    <property type="entry name" value="Uracil-DNA glycosylase-like domain"/>
    <property type="match status" value="1"/>
</dbReference>
<evidence type="ECO:0000256" key="7">
    <source>
        <dbReference type="ARBA" id="ARBA00023004"/>
    </source>
</evidence>
<dbReference type="InterPro" id="IPR005273">
    <property type="entry name" value="Ura-DNA_glyco_family4"/>
</dbReference>
<keyword evidence="7" id="KW-0408">Iron</keyword>
<keyword evidence="4" id="KW-0479">Metal-binding</keyword>
<evidence type="ECO:0000256" key="9">
    <source>
        <dbReference type="ARBA" id="ARBA00023204"/>
    </source>
</evidence>
<reference evidence="11 12" key="1">
    <citation type="submission" date="2019-07" db="EMBL/GenBank/DDBJ databases">
        <title>Whole genome shotgun sequence of Gluconobacter wancherniae NBRC 103581.</title>
        <authorList>
            <person name="Hosoyama A."/>
            <person name="Uohara A."/>
            <person name="Ohji S."/>
            <person name="Ichikawa N."/>
        </authorList>
    </citation>
    <scope>NUCLEOTIDE SEQUENCE [LARGE SCALE GENOMIC DNA]</scope>
    <source>
        <strain evidence="11 12">NBRC 103581</strain>
    </source>
</reference>
<dbReference type="Pfam" id="PF13566">
    <property type="entry name" value="DUF4130"/>
    <property type="match status" value="1"/>
</dbReference>
<sequence>MNTLVFELEDTGRFEVWRDLARSALQRDIPPEKIEWRLRGKEVGLFDALPAMQVDGPPIREVLLRASCVDLLRGIMRHSDPGRFALAYRIAWRAQSLPAIAGLTTDPDVARARRMMHQVRRDYHKMTAFVRFREQESEEGKTRRRFLSWFEPEHHVLESVAPFFAGRFADMDWLILTPRGSIGWDGTKTVYSPEPCVKPDIHDDLEALWHTYYASTFNPARIKTKAMRSEMPRKYWKNLPETDLIPELLAGAEARVAEMAAREAGPAPMFHERLQARQKAQAAIQEDALDSMGTLLSSLRRCTRCPLHCNATQVVPGAGPERAEIMVIGEQPGDQEDLRGVPFVGPAGQVFNEALSEAGLLRGEMYLTNAVKHFKFLTKGRRRIHQTPDAQEIEACKDWLHQEVALVRPKLIITLGATALRAMEGGGVRLATVRDTIRPGVPARLATVHPAYLLRLPDEARALEERKRFFAAFETVRQWKELAVRE</sequence>
<evidence type="ECO:0000259" key="10">
    <source>
        <dbReference type="SMART" id="SM00986"/>
    </source>
</evidence>
<dbReference type="RefSeq" id="WP_186819519.1">
    <property type="nucleotide sequence ID" value="NZ_BARC01000008.1"/>
</dbReference>
<evidence type="ECO:0000256" key="2">
    <source>
        <dbReference type="ARBA" id="ARBA00019403"/>
    </source>
</evidence>
<keyword evidence="8" id="KW-0411">Iron-sulfur</keyword>
<dbReference type="InterPro" id="IPR025404">
    <property type="entry name" value="DUF4130"/>
</dbReference>
<dbReference type="SUPFAM" id="SSF52141">
    <property type="entry name" value="Uracil-DNA glycosylase-like"/>
    <property type="match status" value="1"/>
</dbReference>
<dbReference type="PANTHER" id="PTHR33693">
    <property type="entry name" value="TYPE-5 URACIL-DNA GLYCOSYLASE"/>
    <property type="match status" value="1"/>
</dbReference>
<dbReference type="AlphaFoldDB" id="A0A511B0H9"/>
<evidence type="ECO:0000313" key="12">
    <source>
        <dbReference type="Proteomes" id="UP000321230"/>
    </source>
</evidence>
<dbReference type="SMART" id="SM00986">
    <property type="entry name" value="UDG"/>
    <property type="match status" value="1"/>
</dbReference>
<evidence type="ECO:0000256" key="4">
    <source>
        <dbReference type="ARBA" id="ARBA00022723"/>
    </source>
</evidence>
<dbReference type="PANTHER" id="PTHR33693:SF9">
    <property type="entry name" value="TYPE-4 URACIL-DNA GLYCOSYLASE"/>
    <property type="match status" value="1"/>
</dbReference>
<comment type="similarity">
    <text evidence="1">Belongs to the uracil-DNA glycosylase (UDG) superfamily. Type 4 (UDGa) family.</text>
</comment>
<dbReference type="CDD" id="cd10030">
    <property type="entry name" value="UDG-F4_TTUDGA_SPO1dp_like"/>
    <property type="match status" value="1"/>
</dbReference>
<dbReference type="EMBL" id="BJUZ01000002">
    <property type="protein sequence ID" value="GEK93958.1"/>
    <property type="molecule type" value="Genomic_DNA"/>
</dbReference>
<dbReference type="Proteomes" id="UP000321230">
    <property type="component" value="Unassembled WGS sequence"/>
</dbReference>
<evidence type="ECO:0000256" key="5">
    <source>
        <dbReference type="ARBA" id="ARBA00022763"/>
    </source>
</evidence>
<dbReference type="InterPro" id="IPR051536">
    <property type="entry name" value="UDG_Type-4/5"/>
</dbReference>
<dbReference type="InterPro" id="IPR036895">
    <property type="entry name" value="Uracil-DNA_glycosylase-like_sf"/>
</dbReference>
<dbReference type="SMART" id="SM00987">
    <property type="entry name" value="UreE_C"/>
    <property type="match status" value="1"/>
</dbReference>
<keyword evidence="3" id="KW-0004">4Fe-4S</keyword>
<evidence type="ECO:0000256" key="3">
    <source>
        <dbReference type="ARBA" id="ARBA00022485"/>
    </source>
</evidence>
<evidence type="ECO:0000256" key="1">
    <source>
        <dbReference type="ARBA" id="ARBA00006521"/>
    </source>
</evidence>
<dbReference type="InterPro" id="IPR023875">
    <property type="entry name" value="DNA_repair_put"/>
</dbReference>
<keyword evidence="6" id="KW-0378">Hydrolase</keyword>
<dbReference type="Pfam" id="PF03167">
    <property type="entry name" value="UDG"/>
    <property type="match status" value="1"/>
</dbReference>
<accession>A0A511B0H9</accession>
<protein>
    <recommendedName>
        <fullName evidence="2">Type-4 uracil-DNA glycosylase</fullName>
    </recommendedName>
</protein>
<dbReference type="NCBIfam" id="TIGR00758">
    <property type="entry name" value="UDG_fam4"/>
    <property type="match status" value="1"/>
</dbReference>
<dbReference type="GO" id="GO:0046872">
    <property type="term" value="F:metal ion binding"/>
    <property type="evidence" value="ECO:0007669"/>
    <property type="project" value="UniProtKB-KW"/>
</dbReference>
<dbReference type="GO" id="GO:0006281">
    <property type="term" value="P:DNA repair"/>
    <property type="evidence" value="ECO:0007669"/>
    <property type="project" value="UniProtKB-KW"/>
</dbReference>
<proteinExistence type="inferred from homology"/>
<feature type="domain" description="Uracil-DNA glycosylase-like" evidence="10">
    <location>
        <begin position="316"/>
        <end position="474"/>
    </location>
</feature>
<evidence type="ECO:0000313" key="11">
    <source>
        <dbReference type="EMBL" id="GEK93958.1"/>
    </source>
</evidence>
<gene>
    <name evidence="11" type="ORF">GWA01_17280</name>
</gene>